<reference evidence="7" key="1">
    <citation type="submission" date="2016-04" db="EMBL/GenBank/DDBJ databases">
        <authorList>
            <person name="Antunes L.P."/>
            <person name="Martins L.F."/>
            <person name="Pereira R.V."/>
            <person name="Thomas A.M."/>
            <person name="Barbosa D."/>
            <person name="Nascimento L."/>
            <person name="Silva G.M."/>
            <person name="Condomitti G.W."/>
            <person name="Digiampietri L.A."/>
            <person name="Lombardi K.C."/>
            <person name="Ramos P.L."/>
            <person name="Quaggio R.B."/>
            <person name="Oliveira J.C."/>
            <person name="Pascon R.C."/>
            <person name="Cruz J.B."/>
            <person name="Silva A.M."/>
            <person name="Setubal J.C."/>
        </authorList>
    </citation>
    <scope>NUCLEOTIDE SEQUENCE [LARGE SCALE GENOMIC DNA]</scope>
</reference>
<dbReference type="CDD" id="cd06848">
    <property type="entry name" value="GCS_H"/>
    <property type="match status" value="1"/>
</dbReference>
<dbReference type="GO" id="GO:0005829">
    <property type="term" value="C:cytosol"/>
    <property type="evidence" value="ECO:0007669"/>
    <property type="project" value="TreeGrafter"/>
</dbReference>
<keyword evidence="2 3" id="KW-0450">Lipoyl</keyword>
<evidence type="ECO:0000259" key="5">
    <source>
        <dbReference type="PROSITE" id="PS50968"/>
    </source>
</evidence>
<feature type="modified residue" description="N6-lipoyllysine" evidence="3 4">
    <location>
        <position position="64"/>
    </location>
</feature>
<dbReference type="EMBL" id="LWLV01000069">
    <property type="protein sequence ID" value="OTA42124.1"/>
    <property type="molecule type" value="Genomic_DNA"/>
</dbReference>
<dbReference type="InterPro" id="IPR002930">
    <property type="entry name" value="GCV_H"/>
</dbReference>
<gene>
    <name evidence="3" type="primary">gcvH</name>
    <name evidence="6" type="ORF">A6D92_01405</name>
</gene>
<dbReference type="InterPro" id="IPR000089">
    <property type="entry name" value="Biotin_lipoyl"/>
</dbReference>
<dbReference type="InterPro" id="IPR003016">
    <property type="entry name" value="2-oxoA_DH_lipoyl-BS"/>
</dbReference>
<comment type="cofactor">
    <cofactor evidence="3">
        <name>(R)-lipoate</name>
        <dbReference type="ChEBI" id="CHEBI:83088"/>
    </cofactor>
    <text evidence="3">Binds 1 lipoyl cofactor covalently.</text>
</comment>
<dbReference type="NCBIfam" id="NF002270">
    <property type="entry name" value="PRK01202.1"/>
    <property type="match status" value="1"/>
</dbReference>
<dbReference type="PROSITE" id="PS00189">
    <property type="entry name" value="LIPOYL"/>
    <property type="match status" value="1"/>
</dbReference>
<dbReference type="Proteomes" id="UP000194267">
    <property type="component" value="Unassembled WGS sequence"/>
</dbReference>
<comment type="similarity">
    <text evidence="1 3">Belongs to the GcvH family.</text>
</comment>
<dbReference type="PANTHER" id="PTHR11715">
    <property type="entry name" value="GLYCINE CLEAVAGE SYSTEM H PROTEIN"/>
    <property type="match status" value="1"/>
</dbReference>
<dbReference type="Pfam" id="PF01597">
    <property type="entry name" value="GCV_H"/>
    <property type="match status" value="1"/>
</dbReference>
<evidence type="ECO:0000313" key="6">
    <source>
        <dbReference type="EMBL" id="OTA42124.1"/>
    </source>
</evidence>
<dbReference type="InterPro" id="IPR017453">
    <property type="entry name" value="GCV_H_sub"/>
</dbReference>
<dbReference type="InterPro" id="IPR011053">
    <property type="entry name" value="Single_hybrid_motif"/>
</dbReference>
<comment type="function">
    <text evidence="3">The glycine cleavage system catalyzes the degradation of glycine. The H protein shuttles the methylamine group of glycine from the P protein to the T protein.</text>
</comment>
<evidence type="ECO:0000256" key="3">
    <source>
        <dbReference type="HAMAP-Rule" id="MF_00272"/>
    </source>
</evidence>
<dbReference type="GO" id="GO:0019464">
    <property type="term" value="P:glycine decarboxylation via glycine cleavage system"/>
    <property type="evidence" value="ECO:0007669"/>
    <property type="project" value="UniProtKB-UniRule"/>
</dbReference>
<dbReference type="GO" id="GO:0009249">
    <property type="term" value="P:protein lipoylation"/>
    <property type="evidence" value="ECO:0007669"/>
    <property type="project" value="TreeGrafter"/>
</dbReference>
<evidence type="ECO:0000256" key="2">
    <source>
        <dbReference type="ARBA" id="ARBA00022823"/>
    </source>
</evidence>
<dbReference type="AlphaFoldDB" id="A0A1Y2T8R6"/>
<dbReference type="InterPro" id="IPR033753">
    <property type="entry name" value="GCV_H/Fam206"/>
</dbReference>
<evidence type="ECO:0000256" key="4">
    <source>
        <dbReference type="PIRSR" id="PIRSR617453-50"/>
    </source>
</evidence>
<dbReference type="GO" id="GO:0005960">
    <property type="term" value="C:glycine cleavage complex"/>
    <property type="evidence" value="ECO:0007669"/>
    <property type="project" value="InterPro"/>
</dbReference>
<accession>A0A1Y2T8R6</accession>
<organism evidence="6 7">
    <name type="scientific">Symbiobacterium thermophilum</name>
    <dbReference type="NCBI Taxonomy" id="2734"/>
    <lineage>
        <taxon>Bacteria</taxon>
        <taxon>Bacillati</taxon>
        <taxon>Bacillota</taxon>
        <taxon>Clostridia</taxon>
        <taxon>Eubacteriales</taxon>
        <taxon>Symbiobacteriaceae</taxon>
        <taxon>Symbiobacterium</taxon>
    </lineage>
</organism>
<feature type="domain" description="Lipoyl-binding" evidence="5">
    <location>
        <begin position="23"/>
        <end position="105"/>
    </location>
</feature>
<dbReference type="SUPFAM" id="SSF51230">
    <property type="entry name" value="Single hybrid motif"/>
    <property type="match status" value="1"/>
</dbReference>
<dbReference type="NCBIfam" id="TIGR00527">
    <property type="entry name" value="gcvH"/>
    <property type="match status" value="1"/>
</dbReference>
<dbReference type="PROSITE" id="PS50968">
    <property type="entry name" value="BIOTINYL_LIPOYL"/>
    <property type="match status" value="1"/>
</dbReference>
<name>A0A1Y2T8R6_SYMTR</name>
<evidence type="ECO:0000256" key="1">
    <source>
        <dbReference type="ARBA" id="ARBA00009249"/>
    </source>
</evidence>
<comment type="caution">
    <text evidence="6">The sequence shown here is derived from an EMBL/GenBank/DDBJ whole genome shotgun (WGS) entry which is preliminary data.</text>
</comment>
<dbReference type="HAMAP" id="MF_00272">
    <property type="entry name" value="GcvH"/>
    <property type="match status" value="1"/>
</dbReference>
<proteinExistence type="inferred from homology"/>
<evidence type="ECO:0000313" key="7">
    <source>
        <dbReference type="Proteomes" id="UP000194267"/>
    </source>
</evidence>
<dbReference type="Gene3D" id="2.40.50.100">
    <property type="match status" value="1"/>
</dbReference>
<protein>
    <recommendedName>
        <fullName evidence="3">Glycine cleavage system H protein</fullName>
    </recommendedName>
</protein>
<comment type="subunit">
    <text evidence="3">The glycine cleavage system is composed of four proteins: P, T, L and H.</text>
</comment>
<sequence>MANVPANLKYSKEHEWIRVEGNVGVVGITWYAQDQLGDVVFVELPEVGRELKQNEQFGVVESVKTVSDLYSPASGKVIEVNQKLESSPELINQDPYGEGWIMKLELSNPAELDNLLDAAAYEALTKEG</sequence>
<dbReference type="PANTHER" id="PTHR11715:SF3">
    <property type="entry name" value="GLYCINE CLEAVAGE SYSTEM H PROTEIN-RELATED"/>
    <property type="match status" value="1"/>
</dbReference>